<feature type="transmembrane region" description="Helical" evidence="5">
    <location>
        <begin position="283"/>
        <end position="309"/>
    </location>
</feature>
<keyword evidence="4 5" id="KW-0472">Membrane</keyword>
<accession>A0A0C2MNU7</accession>
<feature type="transmembrane region" description="Helical" evidence="5">
    <location>
        <begin position="250"/>
        <end position="271"/>
    </location>
</feature>
<gene>
    <name evidence="6" type="ORF">RF11_07155</name>
</gene>
<comment type="subcellular location">
    <subcellularLocation>
        <location evidence="1">Membrane</location>
        <topology evidence="1">Multi-pass membrane protein</topology>
    </subcellularLocation>
</comment>
<sequence>MIQTITEMMAIDELRKEGELGSIFPISKHENYSSQSFRELVEKSSSNPNISRTRKSITLIDALALVFGTIVGSGIFKGVQEPYGIFQSHDTAFVMIFWLVFGTIAIFGGLCYAELGTRIPQSGGDKSYIKEILSEKLSTLFVIFFVFLVKTLALAALSITGATYILNIWVDHPDTYMWTLRVMAIVMLFICLIITCINKKFAPKTGVVTTILKTIAILIIIGGGLYSMAIGNTVDWNPPFKMVGFDFNQLGVAMLATFWAYDGANTLGMVAGEMVNPARDLPIAIIIGMGSVVILYALIVISYPAIIGYDAVKASTGVAFDCAKKLLGAWAPVMSILIFVSAFGSATSTLFTVSSASVSAGLTGQLPRIFSIVNRKTRTPIFSAFVVFLIASFMTFLDFNTILGYISLTGLLFYSITYVALWVIKIKTKNQPQKGIFRVPYILIIIIQVFYLFMIGLSFKVQPFGSIIITLLMLLVLGLQFIKLPKRNRVVRKISNIQDEFISCLQRRFGCDLANIQDIE</sequence>
<evidence type="ECO:0000313" key="7">
    <source>
        <dbReference type="Proteomes" id="UP000031668"/>
    </source>
</evidence>
<feature type="transmembrane region" description="Helical" evidence="5">
    <location>
        <begin position="463"/>
        <end position="482"/>
    </location>
</feature>
<dbReference type="AlphaFoldDB" id="A0A0C2MNU7"/>
<feature type="transmembrane region" description="Helical" evidence="5">
    <location>
        <begin position="329"/>
        <end position="358"/>
    </location>
</feature>
<feature type="transmembrane region" description="Helical" evidence="5">
    <location>
        <begin position="96"/>
        <end position="116"/>
    </location>
</feature>
<evidence type="ECO:0000256" key="2">
    <source>
        <dbReference type="ARBA" id="ARBA00022692"/>
    </source>
</evidence>
<dbReference type="Gene3D" id="1.20.1740.10">
    <property type="entry name" value="Amino acid/polyamine transporter I"/>
    <property type="match status" value="1"/>
</dbReference>
<evidence type="ECO:0000256" key="5">
    <source>
        <dbReference type="SAM" id="Phobius"/>
    </source>
</evidence>
<name>A0A0C2MNU7_THEKT</name>
<dbReference type="PANTHER" id="PTHR11785">
    <property type="entry name" value="AMINO ACID TRANSPORTER"/>
    <property type="match status" value="1"/>
</dbReference>
<feature type="transmembrane region" description="Helical" evidence="5">
    <location>
        <begin position="57"/>
        <end position="76"/>
    </location>
</feature>
<feature type="transmembrane region" description="Helical" evidence="5">
    <location>
        <begin position="402"/>
        <end position="424"/>
    </location>
</feature>
<evidence type="ECO:0000256" key="3">
    <source>
        <dbReference type="ARBA" id="ARBA00022989"/>
    </source>
</evidence>
<protein>
    <submittedName>
        <fullName evidence="6">Cystine/glutamate transporter</fullName>
    </submittedName>
</protein>
<feature type="transmembrane region" description="Helical" evidence="5">
    <location>
        <begin position="436"/>
        <end position="457"/>
    </location>
</feature>
<keyword evidence="7" id="KW-1185">Reference proteome</keyword>
<dbReference type="GO" id="GO:0016020">
    <property type="term" value="C:membrane"/>
    <property type="evidence" value="ECO:0007669"/>
    <property type="project" value="UniProtKB-SubCell"/>
</dbReference>
<dbReference type="OrthoDB" id="5982228at2759"/>
<evidence type="ECO:0000313" key="6">
    <source>
        <dbReference type="EMBL" id="KII63316.1"/>
    </source>
</evidence>
<reference evidence="6 7" key="1">
    <citation type="journal article" date="2014" name="Genome Biol. Evol.">
        <title>The genome of the myxosporean Thelohanellus kitauei shows adaptations to nutrient acquisition within its fish host.</title>
        <authorList>
            <person name="Yang Y."/>
            <person name="Xiong J."/>
            <person name="Zhou Z."/>
            <person name="Huo F."/>
            <person name="Miao W."/>
            <person name="Ran C."/>
            <person name="Liu Y."/>
            <person name="Zhang J."/>
            <person name="Feng J."/>
            <person name="Wang M."/>
            <person name="Wang M."/>
            <person name="Wang L."/>
            <person name="Yao B."/>
        </authorList>
    </citation>
    <scope>NUCLEOTIDE SEQUENCE [LARGE SCALE GENOMIC DNA]</scope>
    <source>
        <strain evidence="6">Wuqing</strain>
    </source>
</reference>
<dbReference type="Pfam" id="PF13520">
    <property type="entry name" value="AA_permease_2"/>
    <property type="match status" value="1"/>
</dbReference>
<comment type="caution">
    <text evidence="6">The sequence shown here is derived from an EMBL/GenBank/DDBJ whole genome shotgun (WGS) entry which is preliminary data.</text>
</comment>
<feature type="transmembrane region" description="Helical" evidence="5">
    <location>
        <begin position="210"/>
        <end position="230"/>
    </location>
</feature>
<dbReference type="PIRSF" id="PIRSF006060">
    <property type="entry name" value="AA_transporter"/>
    <property type="match status" value="1"/>
</dbReference>
<dbReference type="EMBL" id="JWZT01004729">
    <property type="protein sequence ID" value="KII63316.1"/>
    <property type="molecule type" value="Genomic_DNA"/>
</dbReference>
<dbReference type="InterPro" id="IPR050598">
    <property type="entry name" value="AminoAcid_Transporter"/>
</dbReference>
<evidence type="ECO:0000256" key="1">
    <source>
        <dbReference type="ARBA" id="ARBA00004141"/>
    </source>
</evidence>
<dbReference type="InterPro" id="IPR002293">
    <property type="entry name" value="AA/rel_permease1"/>
</dbReference>
<dbReference type="OMA" id="IYPTCEA"/>
<dbReference type="GO" id="GO:0015179">
    <property type="term" value="F:L-amino acid transmembrane transporter activity"/>
    <property type="evidence" value="ECO:0007669"/>
    <property type="project" value="TreeGrafter"/>
</dbReference>
<dbReference type="Proteomes" id="UP000031668">
    <property type="component" value="Unassembled WGS sequence"/>
</dbReference>
<keyword evidence="2 5" id="KW-0812">Transmembrane</keyword>
<keyword evidence="3 5" id="KW-1133">Transmembrane helix</keyword>
<dbReference type="PANTHER" id="PTHR11785:SF512">
    <property type="entry name" value="SOBREMESA, ISOFORM B"/>
    <property type="match status" value="1"/>
</dbReference>
<feature type="transmembrane region" description="Helical" evidence="5">
    <location>
        <begin position="178"/>
        <end position="198"/>
    </location>
</feature>
<proteinExistence type="predicted"/>
<feature type="transmembrane region" description="Helical" evidence="5">
    <location>
        <begin position="379"/>
        <end position="396"/>
    </location>
</feature>
<feature type="transmembrane region" description="Helical" evidence="5">
    <location>
        <begin position="137"/>
        <end position="166"/>
    </location>
</feature>
<evidence type="ECO:0000256" key="4">
    <source>
        <dbReference type="ARBA" id="ARBA00023136"/>
    </source>
</evidence>
<organism evidence="6 7">
    <name type="scientific">Thelohanellus kitauei</name>
    <name type="common">Myxosporean</name>
    <dbReference type="NCBI Taxonomy" id="669202"/>
    <lineage>
        <taxon>Eukaryota</taxon>
        <taxon>Metazoa</taxon>
        <taxon>Cnidaria</taxon>
        <taxon>Myxozoa</taxon>
        <taxon>Myxosporea</taxon>
        <taxon>Bivalvulida</taxon>
        <taxon>Platysporina</taxon>
        <taxon>Myxobolidae</taxon>
        <taxon>Thelohanellus</taxon>
    </lineage>
</organism>